<dbReference type="Proteomes" id="UP000292886">
    <property type="component" value="Chromosome"/>
</dbReference>
<dbReference type="Pfam" id="PF00581">
    <property type="entry name" value="Rhodanese"/>
    <property type="match status" value="1"/>
</dbReference>
<dbReference type="OrthoDB" id="9808735at2"/>
<accession>A0A4P6YX46</accession>
<dbReference type="CDD" id="cd00158">
    <property type="entry name" value="RHOD"/>
    <property type="match status" value="1"/>
</dbReference>
<sequence>MLYWFIQGRRSAKFVKQEEYAEMIRGGQLVDLREKDDYKAGHIMGARNLPYSVFWQSYNALRTDKPVLLYDTTTRFSTRAANRLRTKGYKEIYILKGGYTRWDGKKSSK</sequence>
<reference evidence="3" key="1">
    <citation type="submission" date="2019-03" db="EMBL/GenBank/DDBJ databases">
        <title>Weissella sp. 26KH-42 Genome sequencing.</title>
        <authorList>
            <person name="Heo J."/>
            <person name="Kim S.-J."/>
            <person name="Kim J.-S."/>
            <person name="Hong S.-B."/>
            <person name="Kwon S.-W."/>
        </authorList>
    </citation>
    <scope>NUCLEOTIDE SEQUENCE [LARGE SCALE GENOMIC DNA]</scope>
    <source>
        <strain evidence="3">26KH-42</strain>
    </source>
</reference>
<dbReference type="KEGG" id="wei:EQG49_02030"/>
<evidence type="ECO:0000313" key="2">
    <source>
        <dbReference type="EMBL" id="QBO37430.1"/>
    </source>
</evidence>
<evidence type="ECO:0000259" key="1">
    <source>
        <dbReference type="PROSITE" id="PS50206"/>
    </source>
</evidence>
<organism evidence="2 3">
    <name type="scientific">Periweissella cryptocerci</name>
    <dbReference type="NCBI Taxonomy" id="2506420"/>
    <lineage>
        <taxon>Bacteria</taxon>
        <taxon>Bacillati</taxon>
        <taxon>Bacillota</taxon>
        <taxon>Bacilli</taxon>
        <taxon>Lactobacillales</taxon>
        <taxon>Lactobacillaceae</taxon>
        <taxon>Periweissella</taxon>
    </lineage>
</organism>
<protein>
    <submittedName>
        <fullName evidence="2">Rhodanese-like domain-containing protein</fullName>
    </submittedName>
</protein>
<dbReference type="InterPro" id="IPR050229">
    <property type="entry name" value="GlpE_sulfurtransferase"/>
</dbReference>
<dbReference type="AlphaFoldDB" id="A0A4P6YX46"/>
<feature type="domain" description="Rhodanese" evidence="1">
    <location>
        <begin position="23"/>
        <end position="108"/>
    </location>
</feature>
<dbReference type="InterPro" id="IPR036873">
    <property type="entry name" value="Rhodanese-like_dom_sf"/>
</dbReference>
<dbReference type="SUPFAM" id="SSF52821">
    <property type="entry name" value="Rhodanese/Cell cycle control phosphatase"/>
    <property type="match status" value="1"/>
</dbReference>
<dbReference type="Gene3D" id="3.40.250.10">
    <property type="entry name" value="Rhodanese-like domain"/>
    <property type="match status" value="1"/>
</dbReference>
<dbReference type="SMART" id="SM00450">
    <property type="entry name" value="RHOD"/>
    <property type="match status" value="1"/>
</dbReference>
<gene>
    <name evidence="2" type="ORF">EQG49_02030</name>
</gene>
<dbReference type="EMBL" id="CP037940">
    <property type="protein sequence ID" value="QBO37430.1"/>
    <property type="molecule type" value="Genomic_DNA"/>
</dbReference>
<dbReference type="PANTHER" id="PTHR43031:SF18">
    <property type="entry name" value="RHODANESE-RELATED SULFURTRANSFERASES"/>
    <property type="match status" value="1"/>
</dbReference>
<proteinExistence type="predicted"/>
<evidence type="ECO:0000313" key="3">
    <source>
        <dbReference type="Proteomes" id="UP000292886"/>
    </source>
</evidence>
<name>A0A4P6YX46_9LACO</name>
<dbReference type="InterPro" id="IPR001763">
    <property type="entry name" value="Rhodanese-like_dom"/>
</dbReference>
<keyword evidence="3" id="KW-1185">Reference proteome</keyword>
<dbReference type="PANTHER" id="PTHR43031">
    <property type="entry name" value="FAD-DEPENDENT OXIDOREDUCTASE"/>
    <property type="match status" value="1"/>
</dbReference>
<dbReference type="PROSITE" id="PS50206">
    <property type="entry name" value="RHODANESE_3"/>
    <property type="match status" value="1"/>
</dbReference>